<accession>A0A5M8Q6K2</accession>
<keyword evidence="4" id="KW-0808">Transferase</keyword>
<comment type="caution">
    <text evidence="9">The sequence shown here is derived from an EMBL/GenBank/DDBJ whole genome shotgun (WGS) entry which is preliminary data.</text>
</comment>
<dbReference type="PANTHER" id="PTHR43711">
    <property type="entry name" value="TWO-COMPONENT HISTIDINE KINASE"/>
    <property type="match status" value="1"/>
</dbReference>
<keyword evidence="12" id="KW-1185">Reference proteome</keyword>
<dbReference type="PANTHER" id="PTHR43711:SF1">
    <property type="entry name" value="HISTIDINE KINASE 1"/>
    <property type="match status" value="1"/>
</dbReference>
<dbReference type="InterPro" id="IPR005467">
    <property type="entry name" value="His_kinase_dom"/>
</dbReference>
<evidence type="ECO:0000256" key="4">
    <source>
        <dbReference type="ARBA" id="ARBA00022679"/>
    </source>
</evidence>
<dbReference type="PROSITE" id="PS50109">
    <property type="entry name" value="HIS_KIN"/>
    <property type="match status" value="1"/>
</dbReference>
<organism evidence="9 11">
    <name type="scientific">Rufibacter glacialis</name>
    <dbReference type="NCBI Taxonomy" id="1259555"/>
    <lineage>
        <taxon>Bacteria</taxon>
        <taxon>Pseudomonadati</taxon>
        <taxon>Bacteroidota</taxon>
        <taxon>Cytophagia</taxon>
        <taxon>Cytophagales</taxon>
        <taxon>Hymenobacteraceae</taxon>
        <taxon>Rufibacter</taxon>
    </lineage>
</organism>
<dbReference type="SMART" id="SM00388">
    <property type="entry name" value="HisKA"/>
    <property type="match status" value="1"/>
</dbReference>
<dbReference type="InterPro" id="IPR036097">
    <property type="entry name" value="HisK_dim/P_sf"/>
</dbReference>
<evidence type="ECO:0000256" key="5">
    <source>
        <dbReference type="ARBA" id="ARBA00022777"/>
    </source>
</evidence>
<evidence type="ECO:0000256" key="6">
    <source>
        <dbReference type="ARBA" id="ARBA00023012"/>
    </source>
</evidence>
<feature type="transmembrane region" description="Helical" evidence="7">
    <location>
        <begin position="125"/>
        <end position="142"/>
    </location>
</feature>
<dbReference type="InterPro" id="IPR036890">
    <property type="entry name" value="HATPase_C_sf"/>
</dbReference>
<dbReference type="EMBL" id="VKKZ01000025">
    <property type="protein sequence ID" value="KAA6430738.1"/>
    <property type="molecule type" value="Genomic_DNA"/>
</dbReference>
<dbReference type="OrthoDB" id="9757990at2"/>
<reference evidence="10 12" key="3">
    <citation type="submission" date="2024-08" db="EMBL/GenBank/DDBJ databases">
        <authorList>
            <person name="Wei W."/>
        </authorList>
    </citation>
    <scope>NUCLEOTIDE SEQUENCE [LARGE SCALE GENOMIC DNA]</scope>
    <source>
        <strain evidence="10 12">XU2</strain>
    </source>
</reference>
<evidence type="ECO:0000313" key="12">
    <source>
        <dbReference type="Proteomes" id="UP001570846"/>
    </source>
</evidence>
<dbReference type="EC" id="2.7.13.3" evidence="2"/>
<dbReference type="GO" id="GO:0000155">
    <property type="term" value="F:phosphorelay sensor kinase activity"/>
    <property type="evidence" value="ECO:0007669"/>
    <property type="project" value="InterPro"/>
</dbReference>
<keyword evidence="7" id="KW-0472">Membrane</keyword>
<dbReference type="SUPFAM" id="SSF55874">
    <property type="entry name" value="ATPase domain of HSP90 chaperone/DNA topoisomerase II/histidine kinase"/>
    <property type="match status" value="1"/>
</dbReference>
<dbReference type="RefSeq" id="WP_149100395.1">
    <property type="nucleotide sequence ID" value="NZ_BMMG01000008.1"/>
</dbReference>
<evidence type="ECO:0000259" key="8">
    <source>
        <dbReference type="PROSITE" id="PS50109"/>
    </source>
</evidence>
<evidence type="ECO:0000256" key="1">
    <source>
        <dbReference type="ARBA" id="ARBA00000085"/>
    </source>
</evidence>
<dbReference type="Pfam" id="PF02518">
    <property type="entry name" value="HATPase_c"/>
    <property type="match status" value="1"/>
</dbReference>
<dbReference type="InterPro" id="IPR004358">
    <property type="entry name" value="Sig_transdc_His_kin-like_C"/>
</dbReference>
<comment type="catalytic activity">
    <reaction evidence="1">
        <text>ATP + protein L-histidine = ADP + protein N-phospho-L-histidine.</text>
        <dbReference type="EC" id="2.7.13.3"/>
    </reaction>
</comment>
<dbReference type="Proteomes" id="UP001570846">
    <property type="component" value="Unassembled WGS sequence"/>
</dbReference>
<dbReference type="Pfam" id="PF00512">
    <property type="entry name" value="HisKA"/>
    <property type="match status" value="1"/>
</dbReference>
<sequence>MDYYFFSAPQHSSVPALQQEYARQNLRKLKLVGYLAMTVSCGILLLPLLFPVLNQTAHVQFFRGLNIALVFASALFLCLQESLFPAEDLSFRPWLAQALCLAFALVFVSCCLGVTFIAQSNPKNTLTMYLLGLVTVAFLWEFEYYQTLVLMGLTTAVFSQVLRFCHLSTEQILLNHCLNFLIMACFFVLSRFMYSFRAAHFIQLQEIEKKNQRIQEISQAKSEILGVVAHDLRSPFNNIEMIISLLQKQNSTPEQEQKYLDLILTSCQSSRDTINELLYVAREDDQQDIPLEKLDLCALLQHVHQEWQAHLQGTRSLQLQHPPEPLYAHLNKERFFRVMNNLVSNAVKFTPANGSITLRVGQKNRTLHLEVSDNGIGIPEKLKPHLFDRFSKARRRGLKGEKSTGLGLNICRQLVERHGGSLEVDSEEKKGTTFRVTLPAAV</sequence>
<reference evidence="9 11" key="2">
    <citation type="submission" date="2019-09" db="EMBL/GenBank/DDBJ databases">
        <title>A bacterium isolated from glacier soil.</title>
        <authorList>
            <person name="Liu Q."/>
        </authorList>
    </citation>
    <scope>NUCLEOTIDE SEQUENCE [LARGE SCALE GENOMIC DNA]</scope>
    <source>
        <strain evidence="9 11">MDT1-10-3</strain>
    </source>
</reference>
<dbReference type="FunFam" id="3.30.565.10:FF:000006">
    <property type="entry name" value="Sensor histidine kinase WalK"/>
    <property type="match status" value="1"/>
</dbReference>
<dbReference type="AlphaFoldDB" id="A0A5M8Q6K2"/>
<evidence type="ECO:0000313" key="11">
    <source>
        <dbReference type="Proteomes" id="UP000323866"/>
    </source>
</evidence>
<dbReference type="SUPFAM" id="SSF47384">
    <property type="entry name" value="Homodimeric domain of signal transducing histidine kinase"/>
    <property type="match status" value="1"/>
</dbReference>
<gene>
    <name evidence="10" type="ORF">ACD591_18005</name>
    <name evidence="9" type="ORF">FOE74_19925</name>
</gene>
<protein>
    <recommendedName>
        <fullName evidence="2">histidine kinase</fullName>
        <ecNumber evidence="2">2.7.13.3</ecNumber>
    </recommendedName>
</protein>
<dbReference type="SMART" id="SM00387">
    <property type="entry name" value="HATPase_c"/>
    <property type="match status" value="1"/>
</dbReference>
<feature type="transmembrane region" description="Helical" evidence="7">
    <location>
        <begin position="172"/>
        <end position="194"/>
    </location>
</feature>
<dbReference type="PRINTS" id="PR00344">
    <property type="entry name" value="BCTRLSENSOR"/>
</dbReference>
<evidence type="ECO:0000313" key="9">
    <source>
        <dbReference type="EMBL" id="KAA6430738.1"/>
    </source>
</evidence>
<dbReference type="InterPro" id="IPR003594">
    <property type="entry name" value="HATPase_dom"/>
</dbReference>
<evidence type="ECO:0000313" key="10">
    <source>
        <dbReference type="EMBL" id="MFA1773200.1"/>
    </source>
</evidence>
<evidence type="ECO:0000256" key="7">
    <source>
        <dbReference type="SAM" id="Phobius"/>
    </source>
</evidence>
<feature type="transmembrane region" description="Helical" evidence="7">
    <location>
        <begin position="148"/>
        <end position="165"/>
    </location>
</feature>
<dbReference type="Proteomes" id="UP000323866">
    <property type="component" value="Unassembled WGS sequence"/>
</dbReference>
<reference evidence="9 11" key="1">
    <citation type="submission" date="2019-07" db="EMBL/GenBank/DDBJ databases">
        <authorList>
            <person name="Qu J.-H."/>
        </authorList>
    </citation>
    <scope>NUCLEOTIDE SEQUENCE [LARGE SCALE GENOMIC DNA]</scope>
    <source>
        <strain evidence="9 11">MDT1-10-3</strain>
    </source>
</reference>
<evidence type="ECO:0000256" key="3">
    <source>
        <dbReference type="ARBA" id="ARBA00022553"/>
    </source>
</evidence>
<feature type="transmembrane region" description="Helical" evidence="7">
    <location>
        <begin position="95"/>
        <end position="118"/>
    </location>
</feature>
<dbReference type="InterPro" id="IPR003661">
    <property type="entry name" value="HisK_dim/P_dom"/>
</dbReference>
<keyword evidence="6" id="KW-0902">Two-component regulatory system</keyword>
<feature type="transmembrane region" description="Helical" evidence="7">
    <location>
        <begin position="65"/>
        <end position="83"/>
    </location>
</feature>
<dbReference type="InterPro" id="IPR050736">
    <property type="entry name" value="Sensor_HK_Regulatory"/>
</dbReference>
<name>A0A5M8Q6K2_9BACT</name>
<keyword evidence="3" id="KW-0597">Phosphoprotein</keyword>
<dbReference type="CDD" id="cd00075">
    <property type="entry name" value="HATPase"/>
    <property type="match status" value="1"/>
</dbReference>
<dbReference type="CDD" id="cd00082">
    <property type="entry name" value="HisKA"/>
    <property type="match status" value="1"/>
</dbReference>
<feature type="domain" description="Histidine kinase" evidence="8">
    <location>
        <begin position="227"/>
        <end position="442"/>
    </location>
</feature>
<evidence type="ECO:0000256" key="2">
    <source>
        <dbReference type="ARBA" id="ARBA00012438"/>
    </source>
</evidence>
<keyword evidence="7" id="KW-0812">Transmembrane</keyword>
<keyword evidence="7" id="KW-1133">Transmembrane helix</keyword>
<proteinExistence type="predicted"/>
<dbReference type="EMBL" id="JBGOGF010000011">
    <property type="protein sequence ID" value="MFA1773200.1"/>
    <property type="molecule type" value="Genomic_DNA"/>
</dbReference>
<dbReference type="Gene3D" id="1.10.287.130">
    <property type="match status" value="1"/>
</dbReference>
<dbReference type="Gene3D" id="3.30.565.10">
    <property type="entry name" value="Histidine kinase-like ATPase, C-terminal domain"/>
    <property type="match status" value="1"/>
</dbReference>
<feature type="transmembrane region" description="Helical" evidence="7">
    <location>
        <begin position="31"/>
        <end position="53"/>
    </location>
</feature>
<keyword evidence="5 9" id="KW-0418">Kinase</keyword>